<dbReference type="Gene3D" id="3.30.200.20">
    <property type="entry name" value="Phosphorylase Kinase, domain 1"/>
    <property type="match status" value="1"/>
</dbReference>
<dbReference type="PANTHER" id="PTHR21064">
    <property type="entry name" value="AMINOGLYCOSIDE PHOSPHOTRANSFERASE DOMAIN-CONTAINING PROTEIN-RELATED"/>
    <property type="match status" value="1"/>
</dbReference>
<dbReference type="SUPFAM" id="SSF56112">
    <property type="entry name" value="Protein kinase-like (PK-like)"/>
    <property type="match status" value="1"/>
</dbReference>
<dbReference type="Gene3D" id="3.90.1200.10">
    <property type="match status" value="1"/>
</dbReference>
<protein>
    <submittedName>
        <fullName evidence="3">Phosphotransferase</fullName>
    </submittedName>
</protein>
<dbReference type="RefSeq" id="WP_244723198.1">
    <property type="nucleotide sequence ID" value="NZ_JALIRP010000002.1"/>
</dbReference>
<dbReference type="GO" id="GO:0019202">
    <property type="term" value="F:amino acid kinase activity"/>
    <property type="evidence" value="ECO:0007669"/>
    <property type="project" value="TreeGrafter"/>
</dbReference>
<feature type="domain" description="Aminoglycoside phosphotransferase" evidence="2">
    <location>
        <begin position="38"/>
        <end position="264"/>
    </location>
</feature>
<evidence type="ECO:0000313" key="3">
    <source>
        <dbReference type="EMBL" id="MCJ8011013.1"/>
    </source>
</evidence>
<comment type="similarity">
    <text evidence="1">Belongs to the pseudomonas-type ThrB family.</text>
</comment>
<comment type="caution">
    <text evidence="3">The sequence shown here is derived from an EMBL/GenBank/DDBJ whole genome shotgun (WGS) entry which is preliminary data.</text>
</comment>
<dbReference type="EMBL" id="JALIRP010000002">
    <property type="protein sequence ID" value="MCJ8011013.1"/>
    <property type="molecule type" value="Genomic_DNA"/>
</dbReference>
<sequence length="329" mass="38015">MNLKTMAKVTATDHIASSLLQRWEHDEGSLQFWRASTNFVYAFQRKQERFFLRFSTEQDHDVDQIEAELEFMQYLIAHQYTCVSPILSSQGRIVETVGTSYGKFFGVVFEAAKGNRLDGTLSASQCVVWGSSLAALHVLSKDYEPVQKHRRSWRDVLTEIGAVLHNHPEEQAAAEELERITCWLESLPVSKETYGLIHYDFQPDNVFYNCDRDSLNIIDFDDAFYGWYELDVISAVSDLFDSADDLLSSTAVQSFLQGYRSVADLNEGFIDRLPFFKRFENLYGFSRLLWSLEDSEMEDGPDWLPGLREKLQRSRNRLREGFKVKTESV</sequence>
<dbReference type="InterPro" id="IPR011009">
    <property type="entry name" value="Kinase-like_dom_sf"/>
</dbReference>
<proteinExistence type="inferred from homology"/>
<dbReference type="AlphaFoldDB" id="A0A9X2B4F4"/>
<keyword evidence="4" id="KW-1185">Reference proteome</keyword>
<evidence type="ECO:0000313" key="4">
    <source>
        <dbReference type="Proteomes" id="UP001139347"/>
    </source>
</evidence>
<evidence type="ECO:0000259" key="2">
    <source>
        <dbReference type="Pfam" id="PF01636"/>
    </source>
</evidence>
<dbReference type="Proteomes" id="UP001139347">
    <property type="component" value="Unassembled WGS sequence"/>
</dbReference>
<evidence type="ECO:0000256" key="1">
    <source>
        <dbReference type="ARBA" id="ARBA00038240"/>
    </source>
</evidence>
<accession>A0A9X2B4F4</accession>
<dbReference type="InterPro" id="IPR050249">
    <property type="entry name" value="Pseudomonas-type_ThrB"/>
</dbReference>
<gene>
    <name evidence="3" type="ORF">MUG84_04555</name>
</gene>
<reference evidence="3" key="1">
    <citation type="submission" date="2022-04" db="EMBL/GenBank/DDBJ databases">
        <title>Paenibacillus mangrovi sp. nov., a novel endophytic bacterium isolated from bark of Kandelia candel.</title>
        <authorList>
            <person name="Tuo L."/>
        </authorList>
    </citation>
    <scope>NUCLEOTIDE SEQUENCE</scope>
    <source>
        <strain evidence="3">KQZ6P-2</strain>
    </source>
</reference>
<organism evidence="3 4">
    <name type="scientific">Paenibacillus mangrovi</name>
    <dbReference type="NCBI Taxonomy" id="2931978"/>
    <lineage>
        <taxon>Bacteria</taxon>
        <taxon>Bacillati</taxon>
        <taxon>Bacillota</taxon>
        <taxon>Bacilli</taxon>
        <taxon>Bacillales</taxon>
        <taxon>Paenibacillaceae</taxon>
        <taxon>Paenibacillus</taxon>
    </lineage>
</organism>
<dbReference type="PANTHER" id="PTHR21064:SF6">
    <property type="entry name" value="AMINOGLYCOSIDE PHOSPHOTRANSFERASE DOMAIN-CONTAINING PROTEIN"/>
    <property type="match status" value="1"/>
</dbReference>
<dbReference type="Pfam" id="PF01636">
    <property type="entry name" value="APH"/>
    <property type="match status" value="1"/>
</dbReference>
<name>A0A9X2B4F4_9BACL</name>
<dbReference type="InterPro" id="IPR002575">
    <property type="entry name" value="Aminoglycoside_PTrfase"/>
</dbReference>